<name>A0A1B7L887_9ENTR</name>
<evidence type="ECO:0000256" key="6">
    <source>
        <dbReference type="PIRSR" id="PIRSR028757-1"/>
    </source>
</evidence>
<keyword evidence="10" id="KW-1185">Reference proteome</keyword>
<dbReference type="Gene3D" id="3.50.30.60">
    <property type="entry name" value="LD-carboxypeptidase A C-terminal domain-like"/>
    <property type="match status" value="1"/>
</dbReference>
<keyword evidence="2 9" id="KW-0121">Carboxypeptidase</keyword>
<dbReference type="CDD" id="cd07025">
    <property type="entry name" value="Peptidase_S66"/>
    <property type="match status" value="1"/>
</dbReference>
<protein>
    <submittedName>
        <fullName evidence="9">Muramoyltetrapeptide carboxypeptidase</fullName>
    </submittedName>
</protein>
<accession>A0A1B7L887</accession>
<evidence type="ECO:0000313" key="10">
    <source>
        <dbReference type="Proteomes" id="UP000078225"/>
    </source>
</evidence>
<dbReference type="GO" id="GO:0006508">
    <property type="term" value="P:proteolysis"/>
    <property type="evidence" value="ECO:0007669"/>
    <property type="project" value="UniProtKB-KW"/>
</dbReference>
<dbReference type="Gene3D" id="3.40.50.10740">
    <property type="entry name" value="Class I glutamine amidotransferase-like"/>
    <property type="match status" value="1"/>
</dbReference>
<evidence type="ECO:0000256" key="4">
    <source>
        <dbReference type="ARBA" id="ARBA00022801"/>
    </source>
</evidence>
<evidence type="ECO:0000256" key="5">
    <source>
        <dbReference type="ARBA" id="ARBA00022825"/>
    </source>
</evidence>
<dbReference type="InterPro" id="IPR027461">
    <property type="entry name" value="Carboxypeptidase_A_C_sf"/>
</dbReference>
<reference evidence="10" key="1">
    <citation type="submission" date="2016-05" db="EMBL/GenBank/DDBJ databases">
        <authorList>
            <person name="Behera P."/>
            <person name="Vaishampayan P."/>
            <person name="Singh N."/>
            <person name="Raina V."/>
            <person name="Suar M."/>
            <person name="Pattnaik A."/>
            <person name="Rastogi G."/>
        </authorList>
    </citation>
    <scope>NUCLEOTIDE SEQUENCE [LARGE SCALE GENOMIC DNA]</scope>
    <source>
        <strain evidence="10">MP23</strain>
    </source>
</reference>
<evidence type="ECO:0000259" key="7">
    <source>
        <dbReference type="Pfam" id="PF02016"/>
    </source>
</evidence>
<evidence type="ECO:0000256" key="2">
    <source>
        <dbReference type="ARBA" id="ARBA00022645"/>
    </source>
</evidence>
<dbReference type="PIRSF" id="PIRSF028757">
    <property type="entry name" value="LD-carboxypeptidase"/>
    <property type="match status" value="1"/>
</dbReference>
<gene>
    <name evidence="9" type="ORF">A9B99_01845</name>
</gene>
<dbReference type="InterPro" id="IPR040449">
    <property type="entry name" value="Peptidase_S66_N"/>
</dbReference>
<dbReference type="OrthoDB" id="9807329at2"/>
<dbReference type="NCBIfam" id="NF008424">
    <property type="entry name" value="PRK11253.1"/>
    <property type="match status" value="1"/>
</dbReference>
<dbReference type="PANTHER" id="PTHR30237">
    <property type="entry name" value="MURAMOYLTETRAPEPTIDE CARBOXYPEPTIDASE"/>
    <property type="match status" value="1"/>
</dbReference>
<dbReference type="SUPFAM" id="SSF141986">
    <property type="entry name" value="LD-carboxypeptidase A C-terminal domain-like"/>
    <property type="match status" value="1"/>
</dbReference>
<organism evidence="9 10">
    <name type="scientific">Mangrovibacter phragmitis</name>
    <dbReference type="NCBI Taxonomy" id="1691903"/>
    <lineage>
        <taxon>Bacteria</taxon>
        <taxon>Pseudomonadati</taxon>
        <taxon>Pseudomonadota</taxon>
        <taxon>Gammaproteobacteria</taxon>
        <taxon>Enterobacterales</taxon>
        <taxon>Enterobacteriaceae</taxon>
        <taxon>Mangrovibacter</taxon>
    </lineage>
</organism>
<feature type="active site" description="Charge relay system" evidence="6">
    <location>
        <position position="271"/>
    </location>
</feature>
<dbReference type="RefSeq" id="WP_064594062.1">
    <property type="nucleotide sequence ID" value="NZ_JBDJAE010000001.1"/>
</dbReference>
<dbReference type="PANTHER" id="PTHR30237:SF2">
    <property type="entry name" value="MUREIN TETRAPEPTIDE CARBOXYPEPTIDASE"/>
    <property type="match status" value="1"/>
</dbReference>
<dbReference type="InterPro" id="IPR029062">
    <property type="entry name" value="Class_I_gatase-like"/>
</dbReference>
<dbReference type="GO" id="GO:0008236">
    <property type="term" value="F:serine-type peptidase activity"/>
    <property type="evidence" value="ECO:0007669"/>
    <property type="project" value="UniProtKB-KW"/>
</dbReference>
<comment type="similarity">
    <text evidence="1">Belongs to the peptidase S66 family.</text>
</comment>
<feature type="active site" description="Charge relay system" evidence="6">
    <location>
        <position position="201"/>
    </location>
</feature>
<dbReference type="SUPFAM" id="SSF52317">
    <property type="entry name" value="Class I glutamine amidotransferase-like"/>
    <property type="match status" value="1"/>
</dbReference>
<sequence>MPVIHLIAPSGYCVKQEAALRGVERLVSAGHEVENQAVISRRFQRFAGDDNARLSDLSEIAQLGNSTDIVLAVRGGYGMTRLLESIDYGAIAHRLEQAPLAICGHSDFTVFQLALLARHPQAITFSGPMLAGNFGSEDLNTFTWNHFWQALQEPEFTLQWVSDSTPFEASGTLWGGNLSMIASLVGSPWLPNIEGGILVLEDVNEHPFRVERMLMQLLRAGILNKQRAIILGSFNGTTLNTYDDGYNFDVMCDFLRSKLTVPLVTGLNFGHEARTVTLPLGAAARLSHQGDMAMLTLSGHPVLRR</sequence>
<evidence type="ECO:0000256" key="1">
    <source>
        <dbReference type="ARBA" id="ARBA00010233"/>
    </source>
</evidence>
<dbReference type="GO" id="GO:0004180">
    <property type="term" value="F:carboxypeptidase activity"/>
    <property type="evidence" value="ECO:0007669"/>
    <property type="project" value="UniProtKB-KW"/>
</dbReference>
<dbReference type="AlphaFoldDB" id="A0A1B7L887"/>
<evidence type="ECO:0000259" key="8">
    <source>
        <dbReference type="Pfam" id="PF17676"/>
    </source>
</evidence>
<keyword evidence="5" id="KW-0720">Serine protease</keyword>
<dbReference type="EMBL" id="LYRP01000001">
    <property type="protein sequence ID" value="OAT78496.1"/>
    <property type="molecule type" value="Genomic_DNA"/>
</dbReference>
<keyword evidence="3" id="KW-0645">Protease</keyword>
<evidence type="ECO:0000313" key="9">
    <source>
        <dbReference type="EMBL" id="OAT78496.1"/>
    </source>
</evidence>
<dbReference type="InterPro" id="IPR040921">
    <property type="entry name" value="Peptidase_S66C"/>
</dbReference>
<feature type="domain" description="LD-carboxypeptidase C-terminal" evidence="8">
    <location>
        <begin position="170"/>
        <end position="286"/>
    </location>
</feature>
<feature type="domain" description="LD-carboxypeptidase N-terminal" evidence="7">
    <location>
        <begin position="4"/>
        <end position="125"/>
    </location>
</feature>
<dbReference type="InterPro" id="IPR027478">
    <property type="entry name" value="LdcA_N"/>
</dbReference>
<comment type="caution">
    <text evidence="9">The sequence shown here is derived from an EMBL/GenBank/DDBJ whole genome shotgun (WGS) entry which is preliminary data.</text>
</comment>
<evidence type="ECO:0000256" key="3">
    <source>
        <dbReference type="ARBA" id="ARBA00022670"/>
    </source>
</evidence>
<proteinExistence type="inferred from homology"/>
<keyword evidence="4" id="KW-0378">Hydrolase</keyword>
<dbReference type="STRING" id="1691903.A9B99_01845"/>
<dbReference type="Pfam" id="PF17676">
    <property type="entry name" value="Peptidase_S66C"/>
    <property type="match status" value="1"/>
</dbReference>
<feature type="active site" description="Nucleophile" evidence="6">
    <location>
        <position position="106"/>
    </location>
</feature>
<dbReference type="InterPro" id="IPR003507">
    <property type="entry name" value="S66_fam"/>
</dbReference>
<dbReference type="Proteomes" id="UP000078225">
    <property type="component" value="Unassembled WGS sequence"/>
</dbReference>
<dbReference type="Pfam" id="PF02016">
    <property type="entry name" value="Peptidase_S66"/>
    <property type="match status" value="1"/>
</dbReference>